<dbReference type="GO" id="GO:0016818">
    <property type="term" value="F:hydrolase activity, acting on acid anhydrides, in phosphorus-containing anhydrides"/>
    <property type="evidence" value="ECO:0007669"/>
    <property type="project" value="InterPro"/>
</dbReference>
<proteinExistence type="inferred from homology"/>
<dbReference type="PROSITE" id="PS51462">
    <property type="entry name" value="NUDIX"/>
    <property type="match status" value="1"/>
</dbReference>
<keyword evidence="9" id="KW-0460">Magnesium</keyword>
<evidence type="ECO:0000256" key="9">
    <source>
        <dbReference type="PIRSR" id="PIRSR604385-2"/>
    </source>
</evidence>
<evidence type="ECO:0000313" key="13">
    <source>
        <dbReference type="Proteomes" id="UP000462014"/>
    </source>
</evidence>
<organism evidence="12 13">
    <name type="scientific">Mucilaginibacter arboris</name>
    <dbReference type="NCBI Taxonomy" id="2682090"/>
    <lineage>
        <taxon>Bacteria</taxon>
        <taxon>Pseudomonadati</taxon>
        <taxon>Bacteroidota</taxon>
        <taxon>Sphingobacteriia</taxon>
        <taxon>Sphingobacteriales</taxon>
        <taxon>Sphingobacteriaceae</taxon>
        <taxon>Mucilaginibacter</taxon>
    </lineage>
</organism>
<dbReference type="InterPro" id="IPR000086">
    <property type="entry name" value="NUDIX_hydrolase_dom"/>
</dbReference>
<dbReference type="SUPFAM" id="SSF55811">
    <property type="entry name" value="Nudix"/>
    <property type="match status" value="1"/>
</dbReference>
<dbReference type="Pfam" id="PF00293">
    <property type="entry name" value="NUDIX"/>
    <property type="match status" value="1"/>
</dbReference>
<dbReference type="GO" id="GO:0019693">
    <property type="term" value="P:ribose phosphate metabolic process"/>
    <property type="evidence" value="ECO:0007669"/>
    <property type="project" value="TreeGrafter"/>
</dbReference>
<dbReference type="GO" id="GO:0046872">
    <property type="term" value="F:metal ion binding"/>
    <property type="evidence" value="ECO:0007669"/>
    <property type="project" value="UniProtKB-KW"/>
</dbReference>
<evidence type="ECO:0000256" key="1">
    <source>
        <dbReference type="ARBA" id="ARBA00000847"/>
    </source>
</evidence>
<comment type="subunit">
    <text evidence="4">Homodimer.</text>
</comment>
<feature type="domain" description="Nudix hydrolase" evidence="11">
    <location>
        <begin position="43"/>
        <end position="183"/>
    </location>
</feature>
<dbReference type="Proteomes" id="UP000462014">
    <property type="component" value="Unassembled WGS sequence"/>
</dbReference>
<dbReference type="EMBL" id="WPIK01000003">
    <property type="protein sequence ID" value="MVN20781.1"/>
    <property type="molecule type" value="Genomic_DNA"/>
</dbReference>
<sequence>MSSVKIIKRENLAPQSKYRLENITYETSGRDGKPQENQCEIYHRPSGAVLLLFDPTRKKLLLTKQLRIPTYFNGNESGDLIEVCAGITDEGETVEEGAIREAKEELGYELKGITKVAEVYLSPGGDVELAHFFIAEYHPDMKVGKGGGLEEEGEDVTAIEMDYAEARQKLQQGEFRDAKTLILLQHFFMNNPDFAGY</sequence>
<evidence type="ECO:0000256" key="8">
    <source>
        <dbReference type="ARBA" id="ARBA00032272"/>
    </source>
</evidence>
<comment type="similarity">
    <text evidence="3">Belongs to the Nudix hydrolase family. NudK subfamily.</text>
</comment>
<dbReference type="AlphaFoldDB" id="A0A7K1STY8"/>
<dbReference type="RefSeq" id="WP_157564562.1">
    <property type="nucleotide sequence ID" value="NZ_WPIK01000003.1"/>
</dbReference>
<dbReference type="NCBIfam" id="TIGR00052">
    <property type="entry name" value="nudix-type nucleoside diphosphatase, YffH/AdpP family"/>
    <property type="match status" value="1"/>
</dbReference>
<evidence type="ECO:0000256" key="7">
    <source>
        <dbReference type="ARBA" id="ARBA00032162"/>
    </source>
</evidence>
<comment type="caution">
    <text evidence="12">The sequence shown here is derived from an EMBL/GenBank/DDBJ whole genome shotgun (WGS) entry which is preliminary data.</text>
</comment>
<gene>
    <name evidence="12" type="ORF">GO621_04445</name>
</gene>
<feature type="binding site" evidence="9">
    <location>
        <position position="85"/>
    </location>
    <ligand>
        <name>Mg(2+)</name>
        <dbReference type="ChEBI" id="CHEBI:18420"/>
        <label>1</label>
    </ligand>
</feature>
<dbReference type="InterPro" id="IPR004385">
    <property type="entry name" value="NDP_pyrophosphatase"/>
</dbReference>
<dbReference type="Gene3D" id="3.90.79.10">
    <property type="entry name" value="Nucleoside Triphosphate Pyrophosphohydrolase"/>
    <property type="match status" value="1"/>
</dbReference>
<dbReference type="PROSITE" id="PS00893">
    <property type="entry name" value="NUDIX_BOX"/>
    <property type="match status" value="1"/>
</dbReference>
<comment type="catalytic activity">
    <reaction evidence="1">
        <text>GDP-alpha-D-mannose + H2O = alpha-D-mannose 1-phosphate + GMP + 2 H(+)</text>
        <dbReference type="Rhea" id="RHEA:27978"/>
        <dbReference type="ChEBI" id="CHEBI:15377"/>
        <dbReference type="ChEBI" id="CHEBI:15378"/>
        <dbReference type="ChEBI" id="CHEBI:57527"/>
        <dbReference type="ChEBI" id="CHEBI:58115"/>
        <dbReference type="ChEBI" id="CHEBI:58409"/>
    </reaction>
</comment>
<dbReference type="GO" id="GO:0006753">
    <property type="term" value="P:nucleoside phosphate metabolic process"/>
    <property type="evidence" value="ECO:0007669"/>
    <property type="project" value="TreeGrafter"/>
</dbReference>
<evidence type="ECO:0000256" key="10">
    <source>
        <dbReference type="PIRSR" id="PIRSR604385-3"/>
    </source>
</evidence>
<comment type="cofactor">
    <cofactor evidence="2 9">
        <name>Mg(2+)</name>
        <dbReference type="ChEBI" id="CHEBI:18420"/>
    </cofactor>
</comment>
<keyword evidence="9" id="KW-0479">Metal-binding</keyword>
<feature type="short sequence motif" description="Nudix box" evidence="10">
    <location>
        <begin position="86"/>
        <end position="108"/>
    </location>
</feature>
<evidence type="ECO:0000256" key="6">
    <source>
        <dbReference type="ARBA" id="ARBA00022801"/>
    </source>
</evidence>
<feature type="binding site" evidence="9">
    <location>
        <position position="105"/>
    </location>
    <ligand>
        <name>Mg(2+)</name>
        <dbReference type="ChEBI" id="CHEBI:18420"/>
        <label>1</label>
    </ligand>
</feature>
<feature type="binding site" evidence="9">
    <location>
        <position position="101"/>
    </location>
    <ligand>
        <name>Mg(2+)</name>
        <dbReference type="ChEBI" id="CHEBI:18420"/>
        <label>1</label>
    </ligand>
</feature>
<feature type="binding site" evidence="9">
    <location>
        <position position="154"/>
    </location>
    <ligand>
        <name>Mg(2+)</name>
        <dbReference type="ChEBI" id="CHEBI:18420"/>
        <label>1</label>
    </ligand>
</feature>
<dbReference type="PANTHER" id="PTHR11839">
    <property type="entry name" value="UDP/ADP-SUGAR PYROPHOSPHATASE"/>
    <property type="match status" value="1"/>
</dbReference>
<dbReference type="InterPro" id="IPR015797">
    <property type="entry name" value="NUDIX_hydrolase-like_dom_sf"/>
</dbReference>
<evidence type="ECO:0000259" key="11">
    <source>
        <dbReference type="PROSITE" id="PS51462"/>
    </source>
</evidence>
<dbReference type="PANTHER" id="PTHR11839:SF18">
    <property type="entry name" value="NUDIX HYDROLASE DOMAIN-CONTAINING PROTEIN"/>
    <property type="match status" value="1"/>
</dbReference>
<evidence type="ECO:0000256" key="2">
    <source>
        <dbReference type="ARBA" id="ARBA00001946"/>
    </source>
</evidence>
<evidence type="ECO:0000256" key="5">
    <source>
        <dbReference type="ARBA" id="ARBA00016377"/>
    </source>
</evidence>
<reference evidence="12 13" key="1">
    <citation type="submission" date="2019-12" db="EMBL/GenBank/DDBJ databases">
        <title>Mucilaginibacter sp. HMF7410 genome sequencing and assembly.</title>
        <authorList>
            <person name="Kang H."/>
            <person name="Cha I."/>
            <person name="Kim H."/>
            <person name="Joh K."/>
        </authorList>
    </citation>
    <scope>NUCLEOTIDE SEQUENCE [LARGE SCALE GENOMIC DNA]</scope>
    <source>
        <strain evidence="12 13">HMF7410</strain>
    </source>
</reference>
<dbReference type="GO" id="GO:0005829">
    <property type="term" value="C:cytosol"/>
    <property type="evidence" value="ECO:0007669"/>
    <property type="project" value="TreeGrafter"/>
</dbReference>
<protein>
    <recommendedName>
        <fullName evidence="5">GDP-mannose pyrophosphatase</fullName>
    </recommendedName>
    <alternativeName>
        <fullName evidence="7">GDP-mannose hydrolase</fullName>
    </alternativeName>
    <alternativeName>
        <fullName evidence="8">GDPMK</fullName>
    </alternativeName>
</protein>
<dbReference type="InterPro" id="IPR020084">
    <property type="entry name" value="NUDIX_hydrolase_CS"/>
</dbReference>
<evidence type="ECO:0000256" key="3">
    <source>
        <dbReference type="ARBA" id="ARBA00007275"/>
    </source>
</evidence>
<keyword evidence="6" id="KW-0378">Hydrolase</keyword>
<keyword evidence="13" id="KW-1185">Reference proteome</keyword>
<name>A0A7K1STY8_9SPHI</name>
<evidence type="ECO:0000313" key="12">
    <source>
        <dbReference type="EMBL" id="MVN20781.1"/>
    </source>
</evidence>
<evidence type="ECO:0000256" key="4">
    <source>
        <dbReference type="ARBA" id="ARBA00011738"/>
    </source>
</evidence>
<accession>A0A7K1STY8</accession>